<keyword evidence="3" id="KW-1185">Reference proteome</keyword>
<dbReference type="EMBL" id="BAEO01000062">
    <property type="protein sequence ID" value="GAC21203.1"/>
    <property type="molecule type" value="Genomic_DNA"/>
</dbReference>
<proteinExistence type="predicted"/>
<sequence>MTNVNVLSTDRLRALIADTETTLKQLTVELERREFLKQENEIEHLEEHMKGAELSLDTIRQFLAYLINDLKDRK</sequence>
<feature type="coiled-coil region" evidence="1">
    <location>
        <begin position="28"/>
        <end position="55"/>
    </location>
</feature>
<evidence type="ECO:0000313" key="2">
    <source>
        <dbReference type="EMBL" id="GAC21203.1"/>
    </source>
</evidence>
<name>K6YWU0_9ALTE</name>
<protein>
    <submittedName>
        <fullName evidence="2">Uncharacterized protein</fullName>
    </submittedName>
</protein>
<dbReference type="STRING" id="493475.GARC_4261"/>
<evidence type="ECO:0000256" key="1">
    <source>
        <dbReference type="SAM" id="Coils"/>
    </source>
</evidence>
<dbReference type="eggNOG" id="ENOG502ZU9C">
    <property type="taxonomic scope" value="Bacteria"/>
</dbReference>
<dbReference type="AlphaFoldDB" id="K6YWU0"/>
<dbReference type="OrthoDB" id="286961at2"/>
<dbReference type="Proteomes" id="UP000006327">
    <property type="component" value="Unassembled WGS sequence"/>
</dbReference>
<dbReference type="RefSeq" id="WP_007623881.1">
    <property type="nucleotide sequence ID" value="NZ_BAEO01000062.1"/>
</dbReference>
<organism evidence="2 3">
    <name type="scientific">Paraglaciecola arctica BSs20135</name>
    <dbReference type="NCBI Taxonomy" id="493475"/>
    <lineage>
        <taxon>Bacteria</taxon>
        <taxon>Pseudomonadati</taxon>
        <taxon>Pseudomonadota</taxon>
        <taxon>Gammaproteobacteria</taxon>
        <taxon>Alteromonadales</taxon>
        <taxon>Alteromonadaceae</taxon>
        <taxon>Paraglaciecola</taxon>
    </lineage>
</organism>
<evidence type="ECO:0000313" key="3">
    <source>
        <dbReference type="Proteomes" id="UP000006327"/>
    </source>
</evidence>
<accession>K6YWU0</accession>
<gene>
    <name evidence="2" type="ORF">GARC_4261</name>
</gene>
<comment type="caution">
    <text evidence="2">The sequence shown here is derived from an EMBL/GenBank/DDBJ whole genome shotgun (WGS) entry which is preliminary data.</text>
</comment>
<reference evidence="2 3" key="1">
    <citation type="journal article" date="2017" name="Antonie Van Leeuwenhoek">
        <title>Rhizobium rhizosphaerae sp. nov., a novel species isolated from rice rhizosphere.</title>
        <authorList>
            <person name="Zhao J.J."/>
            <person name="Zhang J."/>
            <person name="Zhang R.J."/>
            <person name="Zhang C.W."/>
            <person name="Yin H.Q."/>
            <person name="Zhang X.X."/>
        </authorList>
    </citation>
    <scope>NUCLEOTIDE SEQUENCE [LARGE SCALE GENOMIC DNA]</scope>
    <source>
        <strain evidence="2 3">BSs20135</strain>
    </source>
</reference>
<keyword evidence="1" id="KW-0175">Coiled coil</keyword>